<dbReference type="Proteomes" id="UP001060170">
    <property type="component" value="Chromosome 17"/>
</dbReference>
<organism evidence="1 2">
    <name type="scientific">Puccinia striiformis f. sp. tritici</name>
    <dbReference type="NCBI Taxonomy" id="168172"/>
    <lineage>
        <taxon>Eukaryota</taxon>
        <taxon>Fungi</taxon>
        <taxon>Dikarya</taxon>
        <taxon>Basidiomycota</taxon>
        <taxon>Pucciniomycotina</taxon>
        <taxon>Pucciniomycetes</taxon>
        <taxon>Pucciniales</taxon>
        <taxon>Pucciniaceae</taxon>
        <taxon>Puccinia</taxon>
    </lineage>
</organism>
<evidence type="ECO:0000313" key="1">
    <source>
        <dbReference type="EMBL" id="KAI7937149.1"/>
    </source>
</evidence>
<name>A0ACC0DQG6_9BASI</name>
<reference evidence="2" key="1">
    <citation type="journal article" date="2018" name="BMC Genomics">
        <title>Genomic insights into host adaptation between the wheat stripe rust pathogen (Puccinia striiformis f. sp. tritici) and the barley stripe rust pathogen (Puccinia striiformis f. sp. hordei).</title>
        <authorList>
            <person name="Xia C."/>
            <person name="Wang M."/>
            <person name="Yin C."/>
            <person name="Cornejo O.E."/>
            <person name="Hulbert S.H."/>
            <person name="Chen X."/>
        </authorList>
    </citation>
    <scope>NUCLEOTIDE SEQUENCE [LARGE SCALE GENOMIC DNA]</scope>
    <source>
        <strain evidence="2">93-210</strain>
    </source>
</reference>
<accession>A0ACC0DQG6</accession>
<evidence type="ECO:0000313" key="2">
    <source>
        <dbReference type="Proteomes" id="UP001060170"/>
    </source>
</evidence>
<proteinExistence type="predicted"/>
<comment type="caution">
    <text evidence="1">The sequence shown here is derived from an EMBL/GenBank/DDBJ whole genome shotgun (WGS) entry which is preliminary data.</text>
</comment>
<protein>
    <submittedName>
        <fullName evidence="1">Uncharacterized protein</fullName>
    </submittedName>
</protein>
<sequence>MTQSKNKKAPPQPLPPTSSPNKPPAGSNIDVCESQSDIVPATPSILQATRIPNRATVRTNEASPADT</sequence>
<dbReference type="EMBL" id="CM045881">
    <property type="protein sequence ID" value="KAI7937149.1"/>
    <property type="molecule type" value="Genomic_DNA"/>
</dbReference>
<keyword evidence="2" id="KW-1185">Reference proteome</keyword>
<gene>
    <name evidence="1" type="ORF">MJO28_016048</name>
</gene>
<reference evidence="2" key="2">
    <citation type="journal article" date="2018" name="Mol. Plant Microbe Interact.">
        <title>Genome sequence resources for the wheat stripe rust pathogen (Puccinia striiformis f. sp. tritici) and the barley stripe rust pathogen (Puccinia striiformis f. sp. hordei).</title>
        <authorList>
            <person name="Xia C."/>
            <person name="Wang M."/>
            <person name="Yin C."/>
            <person name="Cornejo O.E."/>
            <person name="Hulbert S.H."/>
            <person name="Chen X."/>
        </authorList>
    </citation>
    <scope>NUCLEOTIDE SEQUENCE [LARGE SCALE GENOMIC DNA]</scope>
    <source>
        <strain evidence="2">93-210</strain>
    </source>
</reference>
<reference evidence="1 2" key="3">
    <citation type="journal article" date="2022" name="Microbiol. Spectr.">
        <title>Folding features and dynamics of 3D genome architecture in plant fungal pathogens.</title>
        <authorList>
            <person name="Xia C."/>
        </authorList>
    </citation>
    <scope>NUCLEOTIDE SEQUENCE [LARGE SCALE GENOMIC DNA]</scope>
    <source>
        <strain evidence="1 2">93-210</strain>
    </source>
</reference>